<dbReference type="AlphaFoldDB" id="A0A4S8K7M3"/>
<keyword evidence="1" id="KW-1133">Transmembrane helix</keyword>
<keyword evidence="3" id="KW-1185">Reference proteome</keyword>
<reference evidence="2 3" key="1">
    <citation type="journal article" date="2019" name="Nat. Plants">
        <title>Genome sequencing of Musa balbisiana reveals subgenome evolution and function divergence in polyploid bananas.</title>
        <authorList>
            <person name="Yao X."/>
        </authorList>
    </citation>
    <scope>NUCLEOTIDE SEQUENCE [LARGE SCALE GENOMIC DNA]</scope>
    <source>
        <strain evidence="3">cv. DH-PKW</strain>
        <tissue evidence="2">Leaves</tissue>
    </source>
</reference>
<evidence type="ECO:0000256" key="1">
    <source>
        <dbReference type="SAM" id="Phobius"/>
    </source>
</evidence>
<dbReference type="Proteomes" id="UP000317650">
    <property type="component" value="Chromosome 8"/>
</dbReference>
<protein>
    <submittedName>
        <fullName evidence="2">Uncharacterized protein</fullName>
    </submittedName>
</protein>
<organism evidence="2 3">
    <name type="scientific">Musa balbisiana</name>
    <name type="common">Banana</name>
    <dbReference type="NCBI Taxonomy" id="52838"/>
    <lineage>
        <taxon>Eukaryota</taxon>
        <taxon>Viridiplantae</taxon>
        <taxon>Streptophyta</taxon>
        <taxon>Embryophyta</taxon>
        <taxon>Tracheophyta</taxon>
        <taxon>Spermatophyta</taxon>
        <taxon>Magnoliopsida</taxon>
        <taxon>Liliopsida</taxon>
        <taxon>Zingiberales</taxon>
        <taxon>Musaceae</taxon>
        <taxon>Musa</taxon>
    </lineage>
</organism>
<name>A0A4S8K7M3_MUSBA</name>
<evidence type="ECO:0000313" key="2">
    <source>
        <dbReference type="EMBL" id="THU70943.1"/>
    </source>
</evidence>
<keyword evidence="1" id="KW-0472">Membrane</keyword>
<sequence length="109" mass="11230">MLDQEGQGAPPHGVLLAVVVGVVVAAPFLVGGGGEAITGAISDSLPLSESQLGGYTEDRPRHSGIAKFIQGSRCPMVTPSPTMCVPSPLKKVATCGHTITNYVHYDSKT</sequence>
<feature type="transmembrane region" description="Helical" evidence="1">
    <location>
        <begin position="12"/>
        <end position="30"/>
    </location>
</feature>
<accession>A0A4S8K7M3</accession>
<comment type="caution">
    <text evidence="2">The sequence shown here is derived from an EMBL/GenBank/DDBJ whole genome shotgun (WGS) entry which is preliminary data.</text>
</comment>
<evidence type="ECO:0000313" key="3">
    <source>
        <dbReference type="Proteomes" id="UP000317650"/>
    </source>
</evidence>
<dbReference type="EMBL" id="PYDT01000002">
    <property type="protein sequence ID" value="THU70943.1"/>
    <property type="molecule type" value="Genomic_DNA"/>
</dbReference>
<gene>
    <name evidence="2" type="ORF">C4D60_Mb08t30310</name>
</gene>
<proteinExistence type="predicted"/>
<keyword evidence="1" id="KW-0812">Transmembrane</keyword>